<sequence length="104" mass="12132">MFAFRMDLLNRIFTTYIYNMTYLLSNFHQIDQNNRTVEQAVRQGIRDRKQAVFSQDFTPQDKMMTRAEAWKSARGRHSPGNSILKHANPGLGWSSLGLHYIRAP</sequence>
<evidence type="ECO:0000313" key="2">
    <source>
        <dbReference type="Proteomes" id="UP000762676"/>
    </source>
</evidence>
<evidence type="ECO:0000313" key="1">
    <source>
        <dbReference type="EMBL" id="GFS09416.1"/>
    </source>
</evidence>
<accession>A0AAV4IKN6</accession>
<dbReference type="AlphaFoldDB" id="A0AAV4IKN6"/>
<organism evidence="1 2">
    <name type="scientific">Elysia marginata</name>
    <dbReference type="NCBI Taxonomy" id="1093978"/>
    <lineage>
        <taxon>Eukaryota</taxon>
        <taxon>Metazoa</taxon>
        <taxon>Spiralia</taxon>
        <taxon>Lophotrochozoa</taxon>
        <taxon>Mollusca</taxon>
        <taxon>Gastropoda</taxon>
        <taxon>Heterobranchia</taxon>
        <taxon>Euthyneura</taxon>
        <taxon>Panpulmonata</taxon>
        <taxon>Sacoglossa</taxon>
        <taxon>Placobranchoidea</taxon>
        <taxon>Plakobranchidae</taxon>
        <taxon>Elysia</taxon>
    </lineage>
</organism>
<gene>
    <name evidence="1" type="ORF">ElyMa_001297500</name>
</gene>
<evidence type="ECO:0008006" key="3">
    <source>
        <dbReference type="Google" id="ProtNLM"/>
    </source>
</evidence>
<comment type="caution">
    <text evidence="1">The sequence shown here is derived from an EMBL/GenBank/DDBJ whole genome shotgun (WGS) entry which is preliminary data.</text>
</comment>
<keyword evidence="2" id="KW-1185">Reference proteome</keyword>
<reference evidence="1 2" key="1">
    <citation type="journal article" date="2021" name="Elife">
        <title>Chloroplast acquisition without the gene transfer in kleptoplastic sea slugs, Plakobranchus ocellatus.</title>
        <authorList>
            <person name="Maeda T."/>
            <person name="Takahashi S."/>
            <person name="Yoshida T."/>
            <person name="Shimamura S."/>
            <person name="Takaki Y."/>
            <person name="Nagai Y."/>
            <person name="Toyoda A."/>
            <person name="Suzuki Y."/>
            <person name="Arimoto A."/>
            <person name="Ishii H."/>
            <person name="Satoh N."/>
            <person name="Nishiyama T."/>
            <person name="Hasebe M."/>
            <person name="Maruyama T."/>
            <person name="Minagawa J."/>
            <person name="Obokata J."/>
            <person name="Shigenobu S."/>
        </authorList>
    </citation>
    <scope>NUCLEOTIDE SEQUENCE [LARGE SCALE GENOMIC DNA]</scope>
</reference>
<dbReference type="EMBL" id="BMAT01002576">
    <property type="protein sequence ID" value="GFS09416.1"/>
    <property type="molecule type" value="Genomic_DNA"/>
</dbReference>
<protein>
    <recommendedName>
        <fullName evidence="3">SCP domain-containing protein</fullName>
    </recommendedName>
</protein>
<proteinExistence type="predicted"/>
<dbReference type="Proteomes" id="UP000762676">
    <property type="component" value="Unassembled WGS sequence"/>
</dbReference>
<name>A0AAV4IKN6_9GAST</name>